<evidence type="ECO:0000259" key="4">
    <source>
        <dbReference type="PROSITE" id="PS50234"/>
    </source>
</evidence>
<dbReference type="RefSeq" id="WP_286292978.1">
    <property type="nucleotide sequence ID" value="NZ_AP024718.1"/>
</dbReference>
<sequence>MRSLAVLLLLLWSAAVSAADEVRVLIDVSGSMKQTDPQNLRVPALKLLLELLPPGTRAGVWLFADHPEPLLPPALVDDAWKRQATAASARIHSRGRHTDIEAALRAATAGWDKAPEDGHRHLILLTDGMVDVEGDAAADQASRERLLGRLLPGLQNRQVHLYTIALSDQADHALLKQLAVATDGWNETTRSAEQLQRVFLKIFRKALPRDAVPLEGNRFKVDTSVREYTLLVFHQPDSPETELVKPSGERWTAARHPDNVRWHRESGYDLVTVTNPMPGEWQLVAKADPDNQVMIVTDLKLKVPPLPNYVLAGDSLSLVAELTEHGKRITAANFLRLVDFQFRRDAAAEPVPLFPGEETGTYTQTVTDLESGTYTLQVTASSRTFERRWEQSVEVIANPVRLETTLPHRPGEDAVLRLIPDPTVIDLHSFHATAVLGNGDSRPFQAIGEGQWESRIPVGETPVTVNLQVEATDSQGHSLPVAFPPLSLEVQPEETPAEEEATAEEEMDEEALEEELLEEETESGRWWAAAAIAGGANLTLALVGFLLWRWLQRRTRKRHEALLQRLA</sequence>
<keyword evidence="6" id="KW-1185">Reference proteome</keyword>
<dbReference type="KEGG" id="meiy:MIN45_P0326"/>
<dbReference type="AlphaFoldDB" id="A0AAU9CV45"/>
<dbReference type="PROSITE" id="PS50234">
    <property type="entry name" value="VWFA"/>
    <property type="match status" value="1"/>
</dbReference>
<dbReference type="InterPro" id="IPR036465">
    <property type="entry name" value="vWFA_dom_sf"/>
</dbReference>
<dbReference type="SMART" id="SM00327">
    <property type="entry name" value="VWA"/>
    <property type="match status" value="1"/>
</dbReference>
<dbReference type="Pfam" id="PF13519">
    <property type="entry name" value="VWA_2"/>
    <property type="match status" value="1"/>
</dbReference>
<dbReference type="CDD" id="cd00198">
    <property type="entry name" value="vWFA"/>
    <property type="match status" value="1"/>
</dbReference>
<gene>
    <name evidence="5" type="ORF">MIN45_P0326</name>
</gene>
<organism evidence="5 6">
    <name type="scientific">Methylomarinovum tepidoasis</name>
    <dbReference type="NCBI Taxonomy" id="2840183"/>
    <lineage>
        <taxon>Bacteria</taxon>
        <taxon>Pseudomonadati</taxon>
        <taxon>Pseudomonadota</taxon>
        <taxon>Gammaproteobacteria</taxon>
        <taxon>Methylococcales</taxon>
        <taxon>Methylothermaceae</taxon>
        <taxon>Methylomarinovum</taxon>
    </lineage>
</organism>
<evidence type="ECO:0000256" key="1">
    <source>
        <dbReference type="SAM" id="MobiDB-lite"/>
    </source>
</evidence>
<keyword evidence="2" id="KW-1133">Transmembrane helix</keyword>
<dbReference type="Gene3D" id="3.40.50.410">
    <property type="entry name" value="von Willebrand factor, type A domain"/>
    <property type="match status" value="1"/>
</dbReference>
<dbReference type="SUPFAM" id="SSF53300">
    <property type="entry name" value="vWA-like"/>
    <property type="match status" value="1"/>
</dbReference>
<evidence type="ECO:0000313" key="6">
    <source>
        <dbReference type="Proteomes" id="UP001321450"/>
    </source>
</evidence>
<dbReference type="PANTHER" id="PTHR45737">
    <property type="entry name" value="VON WILLEBRAND FACTOR A DOMAIN-CONTAINING PROTEIN 5A"/>
    <property type="match status" value="1"/>
</dbReference>
<dbReference type="InterPro" id="IPR002035">
    <property type="entry name" value="VWF_A"/>
</dbReference>
<keyword evidence="2" id="KW-0812">Transmembrane</keyword>
<reference evidence="6" key="1">
    <citation type="journal article" date="2024" name="Int. J. Syst. Evol. Microbiol.">
        <title>Methylomarinovum tepidoasis sp. nov., a moderately thermophilic methanotroph of the family Methylothermaceae isolated from a deep-sea hydrothermal field.</title>
        <authorList>
            <person name="Hirayama H."/>
            <person name="Takaki Y."/>
            <person name="Abe M."/>
            <person name="Miyazaki M."/>
            <person name="Uematsu K."/>
            <person name="Matsui Y."/>
            <person name="Takai K."/>
        </authorList>
    </citation>
    <scope>NUCLEOTIDE SEQUENCE [LARGE SCALE GENOMIC DNA]</scope>
    <source>
        <strain evidence="6">IN45</strain>
    </source>
</reference>
<keyword evidence="2" id="KW-0472">Membrane</keyword>
<dbReference type="Proteomes" id="UP001321450">
    <property type="component" value="Chromosome"/>
</dbReference>
<feature type="region of interest" description="Disordered" evidence="1">
    <location>
        <begin position="490"/>
        <end position="509"/>
    </location>
</feature>
<evidence type="ECO:0000256" key="3">
    <source>
        <dbReference type="SAM" id="SignalP"/>
    </source>
</evidence>
<name>A0AAU9CV45_9GAMM</name>
<evidence type="ECO:0000256" key="2">
    <source>
        <dbReference type="SAM" id="Phobius"/>
    </source>
</evidence>
<feature type="domain" description="VWFA" evidence="4">
    <location>
        <begin position="21"/>
        <end position="207"/>
    </location>
</feature>
<feature type="signal peptide" evidence="3">
    <location>
        <begin position="1"/>
        <end position="18"/>
    </location>
</feature>
<accession>A0AAU9CV45</accession>
<evidence type="ECO:0000313" key="5">
    <source>
        <dbReference type="EMBL" id="BCX87959.1"/>
    </source>
</evidence>
<feature type="transmembrane region" description="Helical" evidence="2">
    <location>
        <begin position="526"/>
        <end position="548"/>
    </location>
</feature>
<dbReference type="EMBL" id="AP024718">
    <property type="protein sequence ID" value="BCX87959.1"/>
    <property type="molecule type" value="Genomic_DNA"/>
</dbReference>
<keyword evidence="3" id="KW-0732">Signal</keyword>
<proteinExistence type="predicted"/>
<dbReference type="PANTHER" id="PTHR45737:SF6">
    <property type="entry name" value="VON WILLEBRAND FACTOR A DOMAIN-CONTAINING PROTEIN 5A"/>
    <property type="match status" value="1"/>
</dbReference>
<protein>
    <recommendedName>
        <fullName evidence="4">VWFA domain-containing protein</fullName>
    </recommendedName>
</protein>
<feature type="chain" id="PRO_5043392492" description="VWFA domain-containing protein" evidence="3">
    <location>
        <begin position="19"/>
        <end position="567"/>
    </location>
</feature>
<feature type="compositionally biased region" description="Acidic residues" evidence="1">
    <location>
        <begin position="491"/>
        <end position="509"/>
    </location>
</feature>